<feature type="region of interest" description="Disordered" evidence="1">
    <location>
        <begin position="14"/>
        <end position="62"/>
    </location>
</feature>
<reference evidence="2 3" key="1">
    <citation type="submission" date="2018-10" db="EMBL/GenBank/DDBJ databases">
        <title>Effects of UV and annual dynamics of microbial communities in freshwater RAS systems.</title>
        <authorList>
            <person name="Bekkelund A.K."/>
            <person name="Hansen B.R."/>
            <person name="Stokken H."/>
            <person name="Eriksen B.F."/>
            <person name="Kashulin N.A."/>
        </authorList>
    </citation>
    <scope>NUCLEOTIDE SEQUENCE [LARGE SCALE GENOMIC DNA]</scope>
    <source>
        <strain evidence="2 3">BHSEK</strain>
    </source>
</reference>
<accession>A0A3G2ED42</accession>
<dbReference type="InterPro" id="IPR035924">
    <property type="entry name" value="FlaG-like_sf"/>
</dbReference>
<dbReference type="Pfam" id="PF03646">
    <property type="entry name" value="FlaG"/>
    <property type="match status" value="1"/>
</dbReference>
<organism evidence="2 3">
    <name type="scientific">Janthinobacterium agaricidamnosum</name>
    <dbReference type="NCBI Taxonomy" id="55508"/>
    <lineage>
        <taxon>Bacteria</taxon>
        <taxon>Pseudomonadati</taxon>
        <taxon>Pseudomonadota</taxon>
        <taxon>Betaproteobacteria</taxon>
        <taxon>Burkholderiales</taxon>
        <taxon>Oxalobacteraceae</taxon>
        <taxon>Janthinobacterium</taxon>
    </lineage>
</organism>
<dbReference type="Proteomes" id="UP000279594">
    <property type="component" value="Chromosome"/>
</dbReference>
<dbReference type="SUPFAM" id="SSF160214">
    <property type="entry name" value="FlaG-like"/>
    <property type="match status" value="1"/>
</dbReference>
<proteinExistence type="predicted"/>
<dbReference type="RefSeq" id="WP_121670246.1">
    <property type="nucleotide sequence ID" value="NZ_CP033019.1"/>
</dbReference>
<dbReference type="EMBL" id="CP033019">
    <property type="protein sequence ID" value="AYM77893.1"/>
    <property type="molecule type" value="Genomic_DNA"/>
</dbReference>
<dbReference type="PANTHER" id="PTHR37166:SF1">
    <property type="entry name" value="PROTEIN FLAG"/>
    <property type="match status" value="1"/>
</dbReference>
<dbReference type="Gene3D" id="3.30.160.170">
    <property type="entry name" value="FlaG-like"/>
    <property type="match status" value="1"/>
</dbReference>
<dbReference type="AlphaFoldDB" id="A0A3G2ED42"/>
<keyword evidence="3" id="KW-1185">Reference proteome</keyword>
<evidence type="ECO:0000313" key="3">
    <source>
        <dbReference type="Proteomes" id="UP000279594"/>
    </source>
</evidence>
<keyword evidence="2" id="KW-0282">Flagellum</keyword>
<keyword evidence="2" id="KW-0966">Cell projection</keyword>
<evidence type="ECO:0000313" key="2">
    <source>
        <dbReference type="EMBL" id="AYM77893.1"/>
    </source>
</evidence>
<feature type="compositionally biased region" description="Low complexity" evidence="1">
    <location>
        <begin position="19"/>
        <end position="34"/>
    </location>
</feature>
<gene>
    <name evidence="2" type="ORF">D9M09_20375</name>
</gene>
<keyword evidence="2" id="KW-0969">Cilium</keyword>
<dbReference type="PANTHER" id="PTHR37166">
    <property type="entry name" value="PROTEIN FLAG"/>
    <property type="match status" value="1"/>
</dbReference>
<sequence>MTIDTIAAASAARIDKSYTATDTSAARPATPRTTTENDAAAPQQVSKEPSREQLNKAVSELNQSSQIKTQGIEFSIDEDSQRTVVKVIDQETKEVLRQIPTREALELAKTFDSAKGSLISQSA</sequence>
<dbReference type="InterPro" id="IPR005186">
    <property type="entry name" value="FlaG"/>
</dbReference>
<protein>
    <submittedName>
        <fullName evidence="2">Flagellar protein FlaG</fullName>
    </submittedName>
</protein>
<evidence type="ECO:0000256" key="1">
    <source>
        <dbReference type="SAM" id="MobiDB-lite"/>
    </source>
</evidence>
<name>A0A3G2ED42_9BURK</name>